<reference evidence="3 4" key="1">
    <citation type="submission" date="2020-08" db="EMBL/GenBank/DDBJ databases">
        <title>Whole genome shotgun sequence of Actinocatenispora thailandica NBRC 105041.</title>
        <authorList>
            <person name="Komaki H."/>
            <person name="Tamura T."/>
        </authorList>
    </citation>
    <scope>NUCLEOTIDE SEQUENCE [LARGE SCALE GENOMIC DNA]</scope>
    <source>
        <strain evidence="3 4">NBRC 105041</strain>
    </source>
</reference>
<dbReference type="RefSeq" id="WP_203963453.1">
    <property type="nucleotide sequence ID" value="NZ_AP023355.1"/>
</dbReference>
<dbReference type="Pfam" id="PF14065">
    <property type="entry name" value="Pvc16_N"/>
    <property type="match status" value="1"/>
</dbReference>
<protein>
    <recommendedName>
        <fullName evidence="2">Pvc16 N-terminal domain-containing protein</fullName>
    </recommendedName>
</protein>
<evidence type="ECO:0000256" key="1">
    <source>
        <dbReference type="SAM" id="MobiDB-lite"/>
    </source>
</evidence>
<sequence>MIADLDTALERWLARMLPQEVAIVLDPPATPGPAPVVHAWLYAIREDPDGAPAGGSSVRNDDGRVVARLPAPRRYRFDYLLTAWAQTARREHELLGQVLVAAASTLALPPEYLDGRLANGYPVVVRCAPQGPDRPVGTGWWAARPAAHTALALTVLATLVPEADAELAPSPRRVALRSQQSPAATTPRPQRPAVIEGP</sequence>
<evidence type="ECO:0000259" key="2">
    <source>
        <dbReference type="Pfam" id="PF14065"/>
    </source>
</evidence>
<name>A0A7R7HYD9_9ACTN</name>
<gene>
    <name evidence="3" type="ORF">Athai_47100</name>
</gene>
<accession>A0A7R7HYD9</accession>
<organism evidence="3 4">
    <name type="scientific">Actinocatenispora thailandica</name>
    <dbReference type="NCBI Taxonomy" id="227318"/>
    <lineage>
        <taxon>Bacteria</taxon>
        <taxon>Bacillati</taxon>
        <taxon>Actinomycetota</taxon>
        <taxon>Actinomycetes</taxon>
        <taxon>Micromonosporales</taxon>
        <taxon>Micromonosporaceae</taxon>
        <taxon>Actinocatenispora</taxon>
    </lineage>
</organism>
<dbReference type="KEGG" id="atl:Athai_47100"/>
<evidence type="ECO:0000313" key="4">
    <source>
        <dbReference type="Proteomes" id="UP000611640"/>
    </source>
</evidence>
<feature type="region of interest" description="Disordered" evidence="1">
    <location>
        <begin position="167"/>
        <end position="198"/>
    </location>
</feature>
<dbReference type="AlphaFoldDB" id="A0A7R7HYD9"/>
<feature type="domain" description="Pvc16 N-terminal" evidence="2">
    <location>
        <begin position="5"/>
        <end position="169"/>
    </location>
</feature>
<evidence type="ECO:0000313" key="3">
    <source>
        <dbReference type="EMBL" id="BCJ37207.1"/>
    </source>
</evidence>
<proteinExistence type="predicted"/>
<dbReference type="InterPro" id="IPR025351">
    <property type="entry name" value="Pvc16_N"/>
</dbReference>
<feature type="compositionally biased region" description="Low complexity" evidence="1">
    <location>
        <begin position="182"/>
        <end position="198"/>
    </location>
</feature>
<dbReference type="EMBL" id="AP023355">
    <property type="protein sequence ID" value="BCJ37207.1"/>
    <property type="molecule type" value="Genomic_DNA"/>
</dbReference>
<keyword evidence="4" id="KW-1185">Reference proteome</keyword>
<dbReference type="Proteomes" id="UP000611640">
    <property type="component" value="Chromosome"/>
</dbReference>